<proteinExistence type="evidence at transcript level"/>
<reference evidence="2" key="2">
    <citation type="submission" date="2012-06" db="EMBL/GenBank/DDBJ databases">
        <authorList>
            <person name="Yu Y."/>
            <person name="Currie J."/>
            <person name="Lomeli R."/>
            <person name="Angelova A."/>
            <person name="Collura K."/>
            <person name="Wissotski M."/>
            <person name="Campos D."/>
            <person name="Kudrna D."/>
            <person name="Golser W."/>
            <person name="Ashely E."/>
            <person name="Descour A."/>
            <person name="Fernandes J."/>
            <person name="Soderlund C."/>
            <person name="Walbot V."/>
        </authorList>
    </citation>
    <scope>NUCLEOTIDE SEQUENCE</scope>
    <source>
        <strain evidence="2">B73</strain>
    </source>
</reference>
<feature type="compositionally biased region" description="Low complexity" evidence="1">
    <location>
        <begin position="65"/>
        <end position="90"/>
    </location>
</feature>
<name>C4J6U9_MAIZE</name>
<organism evidence="2">
    <name type="scientific">Zea mays</name>
    <name type="common">Maize</name>
    <dbReference type="NCBI Taxonomy" id="4577"/>
    <lineage>
        <taxon>Eukaryota</taxon>
        <taxon>Viridiplantae</taxon>
        <taxon>Streptophyta</taxon>
        <taxon>Embryophyta</taxon>
        <taxon>Tracheophyta</taxon>
        <taxon>Spermatophyta</taxon>
        <taxon>Magnoliopsida</taxon>
        <taxon>Liliopsida</taxon>
        <taxon>Poales</taxon>
        <taxon>Poaceae</taxon>
        <taxon>PACMAD clade</taxon>
        <taxon>Panicoideae</taxon>
        <taxon>Andropogonodae</taxon>
        <taxon>Andropogoneae</taxon>
        <taxon>Tripsacinae</taxon>
        <taxon>Zea</taxon>
    </lineage>
</organism>
<evidence type="ECO:0000313" key="2">
    <source>
        <dbReference type="EMBL" id="ACR36899.1"/>
    </source>
</evidence>
<sequence length="138" mass="14957">MLLDSQVQWPLHRLKAREWTTPGPDWEAEEEEIGAGGILKTRAASAPYRGGNRCSRRARCRCGRRAPSPTAPPAETAAPSSSSSSSSPLAQAVRPGSSQPASSSSCWPGHRDRRAGESFTLQRRVALSNDMEAEARRE</sequence>
<dbReference type="EMBL" id="BT086546">
    <property type="protein sequence ID" value="ACR36899.1"/>
    <property type="molecule type" value="mRNA"/>
</dbReference>
<feature type="region of interest" description="Disordered" evidence="1">
    <location>
        <begin position="16"/>
        <end position="138"/>
    </location>
</feature>
<feature type="compositionally biased region" description="Basic residues" evidence="1">
    <location>
        <begin position="54"/>
        <end position="64"/>
    </location>
</feature>
<dbReference type="AlphaFoldDB" id="C4J6U9"/>
<accession>C4J6U9</accession>
<protein>
    <submittedName>
        <fullName evidence="2">Uncharacterized protein</fullName>
    </submittedName>
</protein>
<reference evidence="2" key="1">
    <citation type="journal article" date="2009" name="PLoS Genet.">
        <title>Sequencing, mapping, and analysis of 27,455 maize full-length cDNAs.</title>
        <authorList>
            <person name="Soderlund C."/>
            <person name="Descour A."/>
            <person name="Kudrna D."/>
            <person name="Bomhoff M."/>
            <person name="Boyd L."/>
            <person name="Currie J."/>
            <person name="Angelova A."/>
            <person name="Collura K."/>
            <person name="Wissotski M."/>
            <person name="Ashley E."/>
            <person name="Morrow D."/>
            <person name="Fernandes J."/>
            <person name="Walbot V."/>
            <person name="Yu Y."/>
        </authorList>
    </citation>
    <scope>NUCLEOTIDE SEQUENCE</scope>
    <source>
        <strain evidence="2">B73</strain>
    </source>
</reference>
<evidence type="ECO:0000256" key="1">
    <source>
        <dbReference type="SAM" id="MobiDB-lite"/>
    </source>
</evidence>